<proteinExistence type="predicted"/>
<feature type="region of interest" description="Disordered" evidence="1">
    <location>
        <begin position="70"/>
        <end position="132"/>
    </location>
</feature>
<evidence type="ECO:0000313" key="3">
    <source>
        <dbReference type="EMBL" id="PWI71233.1"/>
    </source>
</evidence>
<sequence length="231" mass="24104">MDGRMEASGNGPSGLEGGWGATKNAMLTPTCPVRPALDDVAWHVPGRCEGAAAGTSRHALRYLMASPETGRAPAPAVAGQGSGGHRAGDWRAPRQAAPPEQAPDPQSPSIASTGQTGGRSLPAHPPARALDGGGWLAARATSSRPIRPHSLRPHRRPCEEQAVKLLFAAKMRPRRNQVAIVSTSRCGAVRCDAGGSWTKQTGDQLVSRRPASGEGQRPAPRAFGERERASA</sequence>
<dbReference type="Proteomes" id="UP000245956">
    <property type="component" value="Unassembled WGS sequence"/>
</dbReference>
<feature type="compositionally biased region" description="Gly residues" evidence="1">
    <location>
        <begin position="11"/>
        <end position="20"/>
    </location>
</feature>
<dbReference type="Proteomes" id="UP001287286">
    <property type="component" value="Unassembled WGS sequence"/>
</dbReference>
<name>A0A2U3E9R3_PURLI</name>
<accession>A0A2U3E9R3</accession>
<evidence type="ECO:0000256" key="1">
    <source>
        <dbReference type="SAM" id="MobiDB-lite"/>
    </source>
</evidence>
<reference evidence="2" key="3">
    <citation type="submission" date="2023-11" db="EMBL/GenBank/DDBJ databases">
        <authorList>
            <person name="Beijen E."/>
            <person name="Ohm R.A."/>
        </authorList>
    </citation>
    <scope>NUCLEOTIDE SEQUENCE</scope>
    <source>
        <strain evidence="2">CBS 150709</strain>
    </source>
</reference>
<reference evidence="3" key="1">
    <citation type="submission" date="2015-05" db="EMBL/GenBank/DDBJ databases">
        <authorList>
            <person name="Wang D.B."/>
            <person name="Wang M."/>
        </authorList>
    </citation>
    <scope>NUCLEOTIDE SEQUENCE</scope>
    <source>
        <strain evidence="3">36-1</strain>
    </source>
</reference>
<keyword evidence="5" id="KW-1185">Reference proteome</keyword>
<comment type="caution">
    <text evidence="3">The sequence shown here is derived from an EMBL/GenBank/DDBJ whole genome shotgun (WGS) entry which is preliminary data.</text>
</comment>
<feature type="region of interest" description="Disordered" evidence="1">
    <location>
        <begin position="193"/>
        <end position="231"/>
    </location>
</feature>
<gene>
    <name evidence="3" type="ORF">PCL_12601</name>
    <name evidence="2" type="ORF">Purlil1_8721</name>
</gene>
<evidence type="ECO:0000313" key="2">
    <source>
        <dbReference type="EMBL" id="KAK4086987.1"/>
    </source>
</evidence>
<feature type="region of interest" description="Disordered" evidence="1">
    <location>
        <begin position="1"/>
        <end position="21"/>
    </location>
</feature>
<dbReference type="EMBL" id="JAWRVI010000036">
    <property type="protein sequence ID" value="KAK4086987.1"/>
    <property type="molecule type" value="Genomic_DNA"/>
</dbReference>
<reference evidence="2 5" key="4">
    <citation type="journal article" date="2024" name="Microbiol. Resour. Announc.">
        <title>Genome annotations for the ascomycete fungi Trichoderma harzianum, Trichoderma aggressivum, and Purpureocillium lilacinum.</title>
        <authorList>
            <person name="Beijen E.P.W."/>
            <person name="Ohm R.A."/>
        </authorList>
    </citation>
    <scope>NUCLEOTIDE SEQUENCE [LARGE SCALE GENOMIC DNA]</scope>
    <source>
        <strain evidence="2 5">CBS 150709</strain>
    </source>
</reference>
<organism evidence="3 4">
    <name type="scientific">Purpureocillium lilacinum</name>
    <name type="common">Paecilomyces lilacinus</name>
    <dbReference type="NCBI Taxonomy" id="33203"/>
    <lineage>
        <taxon>Eukaryota</taxon>
        <taxon>Fungi</taxon>
        <taxon>Dikarya</taxon>
        <taxon>Ascomycota</taxon>
        <taxon>Pezizomycotina</taxon>
        <taxon>Sordariomycetes</taxon>
        <taxon>Hypocreomycetidae</taxon>
        <taxon>Hypocreales</taxon>
        <taxon>Ophiocordycipitaceae</taxon>
        <taxon>Purpureocillium</taxon>
    </lineage>
</organism>
<evidence type="ECO:0000313" key="4">
    <source>
        <dbReference type="Proteomes" id="UP000245956"/>
    </source>
</evidence>
<dbReference type="AlphaFoldDB" id="A0A2U3E9R3"/>
<reference evidence="3 4" key="2">
    <citation type="journal article" date="2016" name="Front. Microbiol.">
        <title>Genome and transcriptome sequences reveal the specific parasitism of the nematophagous Purpureocillium lilacinum 36-1.</title>
        <authorList>
            <person name="Xie J."/>
            <person name="Li S."/>
            <person name="Mo C."/>
            <person name="Xiao X."/>
            <person name="Peng D."/>
            <person name="Wang G."/>
            <person name="Xiao Y."/>
        </authorList>
    </citation>
    <scope>NUCLEOTIDE SEQUENCE [LARGE SCALE GENOMIC DNA]</scope>
    <source>
        <strain evidence="3 4">36-1</strain>
    </source>
</reference>
<protein>
    <submittedName>
        <fullName evidence="3">Uncharacterized protein</fullName>
    </submittedName>
</protein>
<dbReference type="EMBL" id="LCWV01000008">
    <property type="protein sequence ID" value="PWI71233.1"/>
    <property type="molecule type" value="Genomic_DNA"/>
</dbReference>
<evidence type="ECO:0000313" key="5">
    <source>
        <dbReference type="Proteomes" id="UP001287286"/>
    </source>
</evidence>